<accession>A0AA39W435</accession>
<dbReference type="AlphaFoldDB" id="A0AA39W435"/>
<feature type="signal peptide" evidence="2">
    <location>
        <begin position="1"/>
        <end position="18"/>
    </location>
</feature>
<feature type="chain" id="PRO_5041279330" evidence="2">
    <location>
        <begin position="19"/>
        <end position="307"/>
    </location>
</feature>
<organism evidence="3 4">
    <name type="scientific">Bombardia bombarda</name>
    <dbReference type="NCBI Taxonomy" id="252184"/>
    <lineage>
        <taxon>Eukaryota</taxon>
        <taxon>Fungi</taxon>
        <taxon>Dikarya</taxon>
        <taxon>Ascomycota</taxon>
        <taxon>Pezizomycotina</taxon>
        <taxon>Sordariomycetes</taxon>
        <taxon>Sordariomycetidae</taxon>
        <taxon>Sordariales</taxon>
        <taxon>Lasiosphaeriaceae</taxon>
        <taxon>Bombardia</taxon>
    </lineage>
</organism>
<protein>
    <submittedName>
        <fullName evidence="3">Uncharacterized protein</fullName>
    </submittedName>
</protein>
<sequence>MHNIIPILHPWLIATAMAFRLPPSFNIPGPVTWRQPLPPQQANAYIAQPAQYNPAVGKDIMGGTMGNRENYLGSKERKKHDKFRHNQGYKMPDRPQKRSNNDADVNNLEQREAKGKIETRAAPAAAPTAAAPEEEDRPFSSDNDFDFDFDGYNLEDLQGLEWNGVEWVYNAPDVVPAVRPSVSASASASASAVPVPASASASPIRPNALPLPTQPPAATPTFVTGAAGLAGLIFSEIAAARSEIAAYQATATPTTFATLVQTVAAAAKTEEAVNAHTLVAHEHEHEQDYGYDYPSSGSGSGSGSDSD</sequence>
<proteinExistence type="predicted"/>
<feature type="compositionally biased region" description="Low complexity" evidence="1">
    <location>
        <begin position="121"/>
        <end position="131"/>
    </location>
</feature>
<comment type="caution">
    <text evidence="3">The sequence shown here is derived from an EMBL/GenBank/DDBJ whole genome shotgun (WGS) entry which is preliminary data.</text>
</comment>
<dbReference type="EMBL" id="JAULSR010000010">
    <property type="protein sequence ID" value="KAK0610539.1"/>
    <property type="molecule type" value="Genomic_DNA"/>
</dbReference>
<evidence type="ECO:0000256" key="2">
    <source>
        <dbReference type="SAM" id="SignalP"/>
    </source>
</evidence>
<gene>
    <name evidence="3" type="ORF">B0T17DRAFT_544871</name>
</gene>
<keyword evidence="2" id="KW-0732">Signal</keyword>
<feature type="compositionally biased region" description="Gly residues" evidence="1">
    <location>
        <begin position="298"/>
        <end position="307"/>
    </location>
</feature>
<feature type="compositionally biased region" description="Basic and acidic residues" evidence="1">
    <location>
        <begin position="91"/>
        <end position="101"/>
    </location>
</feature>
<keyword evidence="4" id="KW-1185">Reference proteome</keyword>
<feature type="region of interest" description="Disordered" evidence="1">
    <location>
        <begin position="283"/>
        <end position="307"/>
    </location>
</feature>
<feature type="region of interest" description="Disordered" evidence="1">
    <location>
        <begin position="66"/>
        <end position="140"/>
    </location>
</feature>
<evidence type="ECO:0000256" key="1">
    <source>
        <dbReference type="SAM" id="MobiDB-lite"/>
    </source>
</evidence>
<dbReference type="Proteomes" id="UP001174934">
    <property type="component" value="Unassembled WGS sequence"/>
</dbReference>
<evidence type="ECO:0000313" key="3">
    <source>
        <dbReference type="EMBL" id="KAK0610539.1"/>
    </source>
</evidence>
<feature type="compositionally biased region" description="Basic residues" evidence="1">
    <location>
        <begin position="76"/>
        <end position="87"/>
    </location>
</feature>
<feature type="compositionally biased region" description="Basic and acidic residues" evidence="1">
    <location>
        <begin position="109"/>
        <end position="119"/>
    </location>
</feature>
<name>A0AA39W435_9PEZI</name>
<reference evidence="3" key="1">
    <citation type="submission" date="2023-06" db="EMBL/GenBank/DDBJ databases">
        <title>Genome-scale phylogeny and comparative genomics of the fungal order Sordariales.</title>
        <authorList>
            <consortium name="Lawrence Berkeley National Laboratory"/>
            <person name="Hensen N."/>
            <person name="Bonometti L."/>
            <person name="Westerberg I."/>
            <person name="Brannstrom I.O."/>
            <person name="Guillou S."/>
            <person name="Cros-Aarteil S."/>
            <person name="Calhoun S."/>
            <person name="Haridas S."/>
            <person name="Kuo A."/>
            <person name="Mondo S."/>
            <person name="Pangilinan J."/>
            <person name="Riley R."/>
            <person name="LaButti K."/>
            <person name="Andreopoulos B."/>
            <person name="Lipzen A."/>
            <person name="Chen C."/>
            <person name="Yanf M."/>
            <person name="Daum C."/>
            <person name="Ng V."/>
            <person name="Clum A."/>
            <person name="Steindorff A."/>
            <person name="Ohm R."/>
            <person name="Martin F."/>
            <person name="Silar P."/>
            <person name="Natvig D."/>
            <person name="Lalanne C."/>
            <person name="Gautier V."/>
            <person name="Ament-velasquez S.L."/>
            <person name="Kruys A."/>
            <person name="Hutchinson M.I."/>
            <person name="Powell A.J."/>
            <person name="Barry K."/>
            <person name="Miller A.N."/>
            <person name="Grigoriev I.V."/>
            <person name="Debuchy R."/>
            <person name="Gladieux P."/>
            <person name="Thoren M.H."/>
            <person name="Johannesson H."/>
        </authorList>
    </citation>
    <scope>NUCLEOTIDE SEQUENCE</scope>
    <source>
        <strain evidence="3">SMH3391-2</strain>
    </source>
</reference>
<evidence type="ECO:0000313" key="4">
    <source>
        <dbReference type="Proteomes" id="UP001174934"/>
    </source>
</evidence>